<keyword evidence="3" id="KW-0449">Lipoprotein</keyword>
<name>A0AA88XH69_9ASTE</name>
<dbReference type="PANTHER" id="PTHR45868">
    <property type="entry name" value="HEAVY METAL-ASSOCIATED ISOPRENYLATED PLANT PROTEIN 33-RELATED"/>
    <property type="match status" value="1"/>
</dbReference>
<keyword evidence="3" id="KW-0636">Prenylation</keyword>
<evidence type="ECO:0000256" key="2">
    <source>
        <dbReference type="ARBA" id="ARBA00022723"/>
    </source>
</evidence>
<comment type="similarity">
    <text evidence="4">Belongs to the HIPP family.</text>
</comment>
<dbReference type="AlphaFoldDB" id="A0AA88XH69"/>
<organism evidence="5 6">
    <name type="scientific">Escallonia herrerae</name>
    <dbReference type="NCBI Taxonomy" id="1293975"/>
    <lineage>
        <taxon>Eukaryota</taxon>
        <taxon>Viridiplantae</taxon>
        <taxon>Streptophyta</taxon>
        <taxon>Embryophyta</taxon>
        <taxon>Tracheophyta</taxon>
        <taxon>Spermatophyta</taxon>
        <taxon>Magnoliopsida</taxon>
        <taxon>eudicotyledons</taxon>
        <taxon>Gunneridae</taxon>
        <taxon>Pentapetalae</taxon>
        <taxon>asterids</taxon>
        <taxon>campanulids</taxon>
        <taxon>Escalloniales</taxon>
        <taxon>Escalloniaceae</taxon>
        <taxon>Escallonia</taxon>
    </lineage>
</organism>
<evidence type="ECO:0000256" key="4">
    <source>
        <dbReference type="ARBA" id="ARBA00024045"/>
    </source>
</evidence>
<comment type="caution">
    <text evidence="5">The sequence shown here is derived from an EMBL/GenBank/DDBJ whole genome shotgun (WGS) entry which is preliminary data.</text>
</comment>
<evidence type="ECO:0000313" key="5">
    <source>
        <dbReference type="EMBL" id="KAK3042638.1"/>
    </source>
</evidence>
<dbReference type="GO" id="GO:0046872">
    <property type="term" value="F:metal ion binding"/>
    <property type="evidence" value="ECO:0007669"/>
    <property type="project" value="UniProtKB-KW"/>
</dbReference>
<keyword evidence="6" id="KW-1185">Reference proteome</keyword>
<evidence type="ECO:0000313" key="6">
    <source>
        <dbReference type="Proteomes" id="UP001188597"/>
    </source>
</evidence>
<dbReference type="Gene3D" id="3.30.70.100">
    <property type="match status" value="1"/>
</dbReference>
<keyword evidence="1" id="KW-0488">Methylation</keyword>
<protein>
    <recommendedName>
        <fullName evidence="7">HMA domain-containing protein</fullName>
    </recommendedName>
</protein>
<proteinExistence type="inferred from homology"/>
<evidence type="ECO:0008006" key="7">
    <source>
        <dbReference type="Google" id="ProtNLM"/>
    </source>
</evidence>
<evidence type="ECO:0000256" key="1">
    <source>
        <dbReference type="ARBA" id="ARBA00022481"/>
    </source>
</evidence>
<dbReference type="InterPro" id="IPR036163">
    <property type="entry name" value="HMA_dom_sf"/>
</dbReference>
<gene>
    <name evidence="5" type="ORF">RJ639_000890</name>
</gene>
<accession>A0AA88XH69</accession>
<dbReference type="PANTHER" id="PTHR45868:SF63">
    <property type="entry name" value="HMA DOMAIN-CONTAINING PROTEIN"/>
    <property type="match status" value="1"/>
</dbReference>
<sequence length="157" mass="17923">MCDPLMQKENEIEGCVLKVNVHCDACKMQMMEVLSSINDSQDGLAKVSGEVDPNILLRALARTGNHAELVWVKLKHPVLARGFQGSYGYGKYHNPHGYGSTLYDHPWHDAHQPHHYRRRPQVDYPWCNTTYRHGYGGYGRGSFYGHGYGYGHHNYGF</sequence>
<dbReference type="EMBL" id="JAVXUP010000017">
    <property type="protein sequence ID" value="KAK3042638.1"/>
    <property type="molecule type" value="Genomic_DNA"/>
</dbReference>
<keyword evidence="2" id="KW-0479">Metal-binding</keyword>
<reference evidence="5" key="1">
    <citation type="submission" date="2022-12" db="EMBL/GenBank/DDBJ databases">
        <title>Draft genome assemblies for two species of Escallonia (Escalloniales).</title>
        <authorList>
            <person name="Chanderbali A."/>
            <person name="Dervinis C."/>
            <person name="Anghel I."/>
            <person name="Soltis D."/>
            <person name="Soltis P."/>
            <person name="Zapata F."/>
        </authorList>
    </citation>
    <scope>NUCLEOTIDE SEQUENCE</scope>
    <source>
        <strain evidence="5">UCBG64.0493</strain>
        <tissue evidence="5">Leaf</tissue>
    </source>
</reference>
<evidence type="ECO:0000256" key="3">
    <source>
        <dbReference type="ARBA" id="ARBA00023289"/>
    </source>
</evidence>
<dbReference type="Proteomes" id="UP001188597">
    <property type="component" value="Unassembled WGS sequence"/>
</dbReference>
<dbReference type="SUPFAM" id="SSF55008">
    <property type="entry name" value="HMA, heavy metal-associated domain"/>
    <property type="match status" value="1"/>
</dbReference>